<evidence type="ECO:0000256" key="1">
    <source>
        <dbReference type="SAM" id="SignalP"/>
    </source>
</evidence>
<organism evidence="2 3">
    <name type="scientific">Strongyloides papillosus</name>
    <name type="common">Intestinal threadworm</name>
    <dbReference type="NCBI Taxonomy" id="174720"/>
    <lineage>
        <taxon>Eukaryota</taxon>
        <taxon>Metazoa</taxon>
        <taxon>Ecdysozoa</taxon>
        <taxon>Nematoda</taxon>
        <taxon>Chromadorea</taxon>
        <taxon>Rhabditida</taxon>
        <taxon>Tylenchina</taxon>
        <taxon>Panagrolaimomorpha</taxon>
        <taxon>Strongyloidoidea</taxon>
        <taxon>Strongyloididae</taxon>
        <taxon>Strongyloides</taxon>
    </lineage>
</organism>
<dbReference type="Proteomes" id="UP000046392">
    <property type="component" value="Unplaced"/>
</dbReference>
<dbReference type="AlphaFoldDB" id="A0A0N5B2T7"/>
<evidence type="ECO:0000313" key="3">
    <source>
        <dbReference type="WBParaSite" id="SPAL_0000039000.1"/>
    </source>
</evidence>
<accession>A0A0N5B2T7</accession>
<keyword evidence="1" id="KW-0732">Signal</keyword>
<protein>
    <submittedName>
        <fullName evidence="3">Salivary lipocalin</fullName>
    </submittedName>
</protein>
<name>A0A0N5B2T7_STREA</name>
<sequence length="149" mass="16649">MKYIFASIVLSIVIFITINGNSESGATDTSSETTTPNWQLIKGKDLDSQVEECASLSINYYNKNTSTNYTVGGILKKEQAGSRNGLLLRVRFNATSDCLQLVDTEKEQEKPCTYDLFFGRCKILYTNSSVILKRVVKLNLTDTTRAKEV</sequence>
<feature type="chain" id="PRO_5005893796" evidence="1">
    <location>
        <begin position="21"/>
        <end position="149"/>
    </location>
</feature>
<evidence type="ECO:0000313" key="2">
    <source>
        <dbReference type="Proteomes" id="UP000046392"/>
    </source>
</evidence>
<feature type="signal peptide" evidence="1">
    <location>
        <begin position="1"/>
        <end position="20"/>
    </location>
</feature>
<proteinExistence type="predicted"/>
<reference evidence="3" key="1">
    <citation type="submission" date="2017-02" db="UniProtKB">
        <authorList>
            <consortium name="WormBaseParasite"/>
        </authorList>
    </citation>
    <scope>IDENTIFICATION</scope>
</reference>
<dbReference type="WBParaSite" id="SPAL_0000039000.1">
    <property type="protein sequence ID" value="SPAL_0000039000.1"/>
    <property type="gene ID" value="SPAL_0000039000"/>
</dbReference>
<keyword evidence="2" id="KW-1185">Reference proteome</keyword>